<dbReference type="EMBL" id="JBAWTH010000129">
    <property type="protein sequence ID" value="KAL2275605.1"/>
    <property type="molecule type" value="Genomic_DNA"/>
</dbReference>
<feature type="transmembrane region" description="Helical" evidence="7">
    <location>
        <begin position="9"/>
        <end position="27"/>
    </location>
</feature>
<comment type="similarity">
    <text evidence="2">Belongs to the major facilitator superfamily.</text>
</comment>
<dbReference type="Pfam" id="PF07690">
    <property type="entry name" value="MFS_1"/>
    <property type="match status" value="1"/>
</dbReference>
<evidence type="ECO:0000256" key="5">
    <source>
        <dbReference type="ARBA" id="ARBA00022989"/>
    </source>
</evidence>
<organism evidence="8 9">
    <name type="scientific">Diaporthe vaccinii</name>
    <dbReference type="NCBI Taxonomy" id="105482"/>
    <lineage>
        <taxon>Eukaryota</taxon>
        <taxon>Fungi</taxon>
        <taxon>Dikarya</taxon>
        <taxon>Ascomycota</taxon>
        <taxon>Pezizomycotina</taxon>
        <taxon>Sordariomycetes</taxon>
        <taxon>Sordariomycetidae</taxon>
        <taxon>Diaporthales</taxon>
        <taxon>Diaporthaceae</taxon>
        <taxon>Diaporthe</taxon>
        <taxon>Diaporthe eres species complex</taxon>
    </lineage>
</organism>
<evidence type="ECO:0000256" key="1">
    <source>
        <dbReference type="ARBA" id="ARBA00004127"/>
    </source>
</evidence>
<dbReference type="InterPro" id="IPR011701">
    <property type="entry name" value="MFS"/>
</dbReference>
<proteinExistence type="inferred from homology"/>
<name>A0ABR4DZP8_9PEZI</name>
<dbReference type="InterPro" id="IPR051788">
    <property type="entry name" value="MFS_Transporter"/>
</dbReference>
<evidence type="ECO:0000256" key="2">
    <source>
        <dbReference type="ARBA" id="ARBA00008335"/>
    </source>
</evidence>
<keyword evidence="4 7" id="KW-0812">Transmembrane</keyword>
<feature type="transmembrane region" description="Helical" evidence="7">
    <location>
        <begin position="148"/>
        <end position="171"/>
    </location>
</feature>
<keyword evidence="3" id="KW-0813">Transport</keyword>
<comment type="subcellular location">
    <subcellularLocation>
        <location evidence="1">Endomembrane system</location>
        <topology evidence="1">Multi-pass membrane protein</topology>
    </subcellularLocation>
</comment>
<dbReference type="Gene3D" id="1.20.1250.20">
    <property type="entry name" value="MFS general substrate transporter like domains"/>
    <property type="match status" value="1"/>
</dbReference>
<feature type="transmembrane region" description="Helical" evidence="7">
    <location>
        <begin position="95"/>
        <end position="118"/>
    </location>
</feature>
<feature type="transmembrane region" description="Helical" evidence="7">
    <location>
        <begin position="68"/>
        <end position="89"/>
    </location>
</feature>
<evidence type="ECO:0000256" key="7">
    <source>
        <dbReference type="SAM" id="Phobius"/>
    </source>
</evidence>
<evidence type="ECO:0000313" key="9">
    <source>
        <dbReference type="Proteomes" id="UP001600888"/>
    </source>
</evidence>
<keyword evidence="5 7" id="KW-1133">Transmembrane helix</keyword>
<sequence length="212" mass="23036">MHVHFGQRGIAIISPLCHIVSFLVMAAHPPYPVLIIMFIFVGFGNGLADAAWCAWIGNMAHANEVSGFLQACYAIGATVAPIIATSIVSRGGLEWYSFYYIMFGGAALELATSTATFWTQTGAMYRAEHPPDPNTPNNRTREALKSKITWIFSGFIFSYMGAEISVGGWIVTFMFKVRNAPAVESSISATGFWAAMTVNAPFSSHPALKQLL</sequence>
<evidence type="ECO:0000313" key="8">
    <source>
        <dbReference type="EMBL" id="KAL2275605.1"/>
    </source>
</evidence>
<dbReference type="PANTHER" id="PTHR23514:SF3">
    <property type="entry name" value="BYPASS OF STOP CODON PROTEIN 6"/>
    <property type="match status" value="1"/>
</dbReference>
<reference evidence="8 9" key="1">
    <citation type="submission" date="2024-03" db="EMBL/GenBank/DDBJ databases">
        <title>A high-quality draft genome sequence of Diaporthe vaccinii, a causative agent of upright dieback and viscid rot disease in cranberry plants.</title>
        <authorList>
            <person name="Sarrasin M."/>
            <person name="Lang B.F."/>
            <person name="Burger G."/>
        </authorList>
    </citation>
    <scope>NUCLEOTIDE SEQUENCE [LARGE SCALE GENOMIC DNA]</scope>
    <source>
        <strain evidence="8 9">IS7</strain>
    </source>
</reference>
<accession>A0ABR4DZP8</accession>
<dbReference type="PANTHER" id="PTHR23514">
    <property type="entry name" value="BYPASS OF STOP CODON PROTEIN 6"/>
    <property type="match status" value="1"/>
</dbReference>
<keyword evidence="6 7" id="KW-0472">Membrane</keyword>
<evidence type="ECO:0000256" key="6">
    <source>
        <dbReference type="ARBA" id="ARBA00023136"/>
    </source>
</evidence>
<dbReference type="InterPro" id="IPR036259">
    <property type="entry name" value="MFS_trans_sf"/>
</dbReference>
<dbReference type="Proteomes" id="UP001600888">
    <property type="component" value="Unassembled WGS sequence"/>
</dbReference>
<feature type="transmembrane region" description="Helical" evidence="7">
    <location>
        <begin position="33"/>
        <end position="56"/>
    </location>
</feature>
<protein>
    <recommendedName>
        <fullName evidence="10">Major facilitator superfamily (MFS) profile domain-containing protein</fullName>
    </recommendedName>
</protein>
<evidence type="ECO:0008006" key="10">
    <source>
        <dbReference type="Google" id="ProtNLM"/>
    </source>
</evidence>
<evidence type="ECO:0000256" key="4">
    <source>
        <dbReference type="ARBA" id="ARBA00022692"/>
    </source>
</evidence>
<dbReference type="SUPFAM" id="SSF103473">
    <property type="entry name" value="MFS general substrate transporter"/>
    <property type="match status" value="1"/>
</dbReference>
<gene>
    <name evidence="8" type="ORF">FJTKL_01682</name>
</gene>
<evidence type="ECO:0000256" key="3">
    <source>
        <dbReference type="ARBA" id="ARBA00022448"/>
    </source>
</evidence>
<keyword evidence="9" id="KW-1185">Reference proteome</keyword>
<comment type="caution">
    <text evidence="8">The sequence shown here is derived from an EMBL/GenBank/DDBJ whole genome shotgun (WGS) entry which is preliminary data.</text>
</comment>